<evidence type="ECO:0000313" key="1">
    <source>
        <dbReference type="EMBL" id="KAH7930150.1"/>
    </source>
</evidence>
<proteinExistence type="predicted"/>
<reference evidence="1" key="1">
    <citation type="journal article" date="2021" name="New Phytol.">
        <title>Evolutionary innovations through gain and loss of genes in the ectomycorrhizal Boletales.</title>
        <authorList>
            <person name="Wu G."/>
            <person name="Miyauchi S."/>
            <person name="Morin E."/>
            <person name="Kuo A."/>
            <person name="Drula E."/>
            <person name="Varga T."/>
            <person name="Kohler A."/>
            <person name="Feng B."/>
            <person name="Cao Y."/>
            <person name="Lipzen A."/>
            <person name="Daum C."/>
            <person name="Hundley H."/>
            <person name="Pangilinan J."/>
            <person name="Johnson J."/>
            <person name="Barry K."/>
            <person name="LaButti K."/>
            <person name="Ng V."/>
            <person name="Ahrendt S."/>
            <person name="Min B."/>
            <person name="Choi I.G."/>
            <person name="Park H."/>
            <person name="Plett J.M."/>
            <person name="Magnuson J."/>
            <person name="Spatafora J.W."/>
            <person name="Nagy L.G."/>
            <person name="Henrissat B."/>
            <person name="Grigoriev I.V."/>
            <person name="Yang Z.L."/>
            <person name="Xu J."/>
            <person name="Martin F.M."/>
        </authorList>
    </citation>
    <scope>NUCLEOTIDE SEQUENCE</scope>
    <source>
        <strain evidence="1">KUC20120723A-06</strain>
    </source>
</reference>
<name>A0ACB8BW77_9AGAM</name>
<organism evidence="1 2">
    <name type="scientific">Leucogyrophana mollusca</name>
    <dbReference type="NCBI Taxonomy" id="85980"/>
    <lineage>
        <taxon>Eukaryota</taxon>
        <taxon>Fungi</taxon>
        <taxon>Dikarya</taxon>
        <taxon>Basidiomycota</taxon>
        <taxon>Agaricomycotina</taxon>
        <taxon>Agaricomycetes</taxon>
        <taxon>Agaricomycetidae</taxon>
        <taxon>Boletales</taxon>
        <taxon>Boletales incertae sedis</taxon>
        <taxon>Leucogyrophana</taxon>
    </lineage>
</organism>
<keyword evidence="2" id="KW-1185">Reference proteome</keyword>
<sequence>MPPAIIMDAFRLRWRPKHVQTSEEDSDLSSSPERGTRRMSFHISAPKNGHKNAALFVSTSDDEKPAHGAPGKASVSGNRSRHQDSSEGPDDAEQVSKHARKSVKAGLVR</sequence>
<accession>A0ACB8BW77</accession>
<protein>
    <submittedName>
        <fullName evidence="1">Uncharacterized protein</fullName>
    </submittedName>
</protein>
<evidence type="ECO:0000313" key="2">
    <source>
        <dbReference type="Proteomes" id="UP000790709"/>
    </source>
</evidence>
<comment type="caution">
    <text evidence="1">The sequence shown here is derived from an EMBL/GenBank/DDBJ whole genome shotgun (WGS) entry which is preliminary data.</text>
</comment>
<dbReference type="EMBL" id="MU266334">
    <property type="protein sequence ID" value="KAH7930150.1"/>
    <property type="molecule type" value="Genomic_DNA"/>
</dbReference>
<dbReference type="Proteomes" id="UP000790709">
    <property type="component" value="Unassembled WGS sequence"/>
</dbReference>
<gene>
    <name evidence="1" type="ORF">BV22DRAFT_78058</name>
</gene>